<evidence type="ECO:0000313" key="10">
    <source>
        <dbReference type="EMBL" id="HJE38674.1"/>
    </source>
</evidence>
<evidence type="ECO:0000256" key="7">
    <source>
        <dbReference type="RuleBase" id="RU003880"/>
    </source>
</evidence>
<dbReference type="InterPro" id="IPR050097">
    <property type="entry name" value="Ferredoxin-NADP_redctase_2"/>
</dbReference>
<feature type="domain" description="FAD/NAD(P)-binding" evidence="9">
    <location>
        <begin position="7"/>
        <end position="298"/>
    </location>
</feature>
<evidence type="ECO:0000259" key="9">
    <source>
        <dbReference type="Pfam" id="PF07992"/>
    </source>
</evidence>
<comment type="cofactor">
    <cofactor evidence="8">
        <name>FAD</name>
        <dbReference type="ChEBI" id="CHEBI:57692"/>
    </cofactor>
    <text evidence="8">Binds 1 FAD per subunit.</text>
</comment>
<protein>
    <recommendedName>
        <fullName evidence="7">Thioredoxin reductase</fullName>
        <ecNumber evidence="7">1.8.1.9</ecNumber>
    </recommendedName>
</protein>
<evidence type="ECO:0000256" key="6">
    <source>
        <dbReference type="ARBA" id="ARBA00023284"/>
    </source>
</evidence>
<dbReference type="AlphaFoldDB" id="A0A921E7B1"/>
<evidence type="ECO:0000256" key="4">
    <source>
        <dbReference type="ARBA" id="ARBA00023002"/>
    </source>
</evidence>
<comment type="subunit">
    <text evidence="7">Homodimer.</text>
</comment>
<proteinExistence type="inferred from homology"/>
<dbReference type="PRINTS" id="PR00368">
    <property type="entry name" value="FADPNR"/>
</dbReference>
<keyword evidence="3 7" id="KW-0274">FAD</keyword>
<dbReference type="InterPro" id="IPR008255">
    <property type="entry name" value="Pyr_nucl-diS_OxRdtase_2_AS"/>
</dbReference>
<evidence type="ECO:0000256" key="8">
    <source>
        <dbReference type="RuleBase" id="RU003881"/>
    </source>
</evidence>
<dbReference type="EMBL" id="DYXT01000017">
    <property type="protein sequence ID" value="HJE38674.1"/>
    <property type="molecule type" value="Genomic_DNA"/>
</dbReference>
<name>A0A921E7B1_9BACT</name>
<dbReference type="Proteomes" id="UP000711407">
    <property type="component" value="Unassembled WGS sequence"/>
</dbReference>
<sequence length="321" mass="34219">MESNSTHCLIIGSGPAGYTAAIYASRANLNPIVYEGNQPGGQLTTTSEVENFPGYPDGIQGPELMDDLRKQSAKLGADLRYGEVVKVDFSKRPFEATISDGRTILADTVIIATGASAKYLGLADEEKFKGLGVSACATCDGFFYRGRKVAVVGGGDTACEEALYLSNLASEVYLIVRKNYLRASKAMQQRVNDKGNIHILYNTNTVGLYGQEVLEGATLVEHKGEANERIYELPIDGFFLAIGHTPNTDIFKGVLAMDANGYITVDSPSTATSVPGVYAAGDVADPHYQQAVVAAASGCKAALDAEEFIMLNGSVIPRHEE</sequence>
<dbReference type="NCBIfam" id="TIGR01292">
    <property type="entry name" value="TRX_reduct"/>
    <property type="match status" value="1"/>
</dbReference>
<reference evidence="10" key="1">
    <citation type="journal article" date="2021" name="PeerJ">
        <title>Extensive microbial diversity within the chicken gut microbiome revealed by metagenomics and culture.</title>
        <authorList>
            <person name="Gilroy R."/>
            <person name="Ravi A."/>
            <person name="Getino M."/>
            <person name="Pursley I."/>
            <person name="Horton D.L."/>
            <person name="Alikhan N.F."/>
            <person name="Baker D."/>
            <person name="Gharbi K."/>
            <person name="Hall N."/>
            <person name="Watson M."/>
            <person name="Adriaenssens E.M."/>
            <person name="Foster-Nyarko E."/>
            <person name="Jarju S."/>
            <person name="Secka A."/>
            <person name="Antonio M."/>
            <person name="Oren A."/>
            <person name="Chaudhuri R.R."/>
            <person name="La Ragione R."/>
            <person name="Hildebrand F."/>
            <person name="Pallen M.J."/>
        </authorList>
    </citation>
    <scope>NUCLEOTIDE SEQUENCE</scope>
    <source>
        <strain evidence="10">4100</strain>
    </source>
</reference>
<dbReference type="InterPro" id="IPR023753">
    <property type="entry name" value="FAD/NAD-binding_dom"/>
</dbReference>
<comment type="catalytic activity">
    <reaction evidence="7">
        <text>[thioredoxin]-dithiol + NADP(+) = [thioredoxin]-disulfide + NADPH + H(+)</text>
        <dbReference type="Rhea" id="RHEA:20345"/>
        <dbReference type="Rhea" id="RHEA-COMP:10698"/>
        <dbReference type="Rhea" id="RHEA-COMP:10700"/>
        <dbReference type="ChEBI" id="CHEBI:15378"/>
        <dbReference type="ChEBI" id="CHEBI:29950"/>
        <dbReference type="ChEBI" id="CHEBI:50058"/>
        <dbReference type="ChEBI" id="CHEBI:57783"/>
        <dbReference type="ChEBI" id="CHEBI:58349"/>
        <dbReference type="EC" id="1.8.1.9"/>
    </reaction>
</comment>
<gene>
    <name evidence="10" type="primary">trxB</name>
    <name evidence="10" type="ORF">K8V47_02775</name>
</gene>
<dbReference type="Pfam" id="PF07992">
    <property type="entry name" value="Pyr_redox_2"/>
    <property type="match status" value="1"/>
</dbReference>
<dbReference type="PANTHER" id="PTHR48105">
    <property type="entry name" value="THIOREDOXIN REDUCTASE 1-RELATED-RELATED"/>
    <property type="match status" value="1"/>
</dbReference>
<evidence type="ECO:0000256" key="5">
    <source>
        <dbReference type="ARBA" id="ARBA00023157"/>
    </source>
</evidence>
<organism evidence="10 11">
    <name type="scientific">Candidatus Amulumruptor caecigallinarius</name>
    <dbReference type="NCBI Taxonomy" id="2109911"/>
    <lineage>
        <taxon>Bacteria</taxon>
        <taxon>Pseudomonadati</taxon>
        <taxon>Bacteroidota</taxon>
        <taxon>Bacteroidia</taxon>
        <taxon>Bacteroidales</taxon>
        <taxon>Muribaculaceae</taxon>
        <taxon>Candidatus Amulumruptor</taxon>
    </lineage>
</organism>
<dbReference type="EC" id="1.8.1.9" evidence="7"/>
<keyword evidence="4 7" id="KW-0560">Oxidoreductase</keyword>
<dbReference type="InterPro" id="IPR036188">
    <property type="entry name" value="FAD/NAD-bd_sf"/>
</dbReference>
<evidence type="ECO:0000256" key="3">
    <source>
        <dbReference type="ARBA" id="ARBA00022827"/>
    </source>
</evidence>
<keyword evidence="8" id="KW-0521">NADP</keyword>
<dbReference type="SUPFAM" id="SSF51905">
    <property type="entry name" value="FAD/NAD(P)-binding domain"/>
    <property type="match status" value="1"/>
</dbReference>
<dbReference type="GO" id="GO:0019430">
    <property type="term" value="P:removal of superoxide radicals"/>
    <property type="evidence" value="ECO:0007669"/>
    <property type="project" value="UniProtKB-UniRule"/>
</dbReference>
<dbReference type="GO" id="GO:0005737">
    <property type="term" value="C:cytoplasm"/>
    <property type="evidence" value="ECO:0007669"/>
    <property type="project" value="InterPro"/>
</dbReference>
<evidence type="ECO:0000256" key="1">
    <source>
        <dbReference type="ARBA" id="ARBA00009333"/>
    </source>
</evidence>
<evidence type="ECO:0000256" key="2">
    <source>
        <dbReference type="ARBA" id="ARBA00022630"/>
    </source>
</evidence>
<dbReference type="InterPro" id="IPR005982">
    <property type="entry name" value="Thioredox_Rdtase"/>
</dbReference>
<keyword evidence="5" id="KW-1015">Disulfide bond</keyword>
<dbReference type="PROSITE" id="PS00573">
    <property type="entry name" value="PYRIDINE_REDOX_2"/>
    <property type="match status" value="1"/>
</dbReference>
<keyword evidence="6 7" id="KW-0676">Redox-active center</keyword>
<comment type="caution">
    <text evidence="10">The sequence shown here is derived from an EMBL/GenBank/DDBJ whole genome shotgun (WGS) entry which is preliminary data.</text>
</comment>
<accession>A0A921E7B1</accession>
<evidence type="ECO:0000313" key="11">
    <source>
        <dbReference type="Proteomes" id="UP000711407"/>
    </source>
</evidence>
<reference evidence="10" key="2">
    <citation type="submission" date="2021-09" db="EMBL/GenBank/DDBJ databases">
        <authorList>
            <person name="Gilroy R."/>
        </authorList>
    </citation>
    <scope>NUCLEOTIDE SEQUENCE</scope>
    <source>
        <strain evidence="10">4100</strain>
    </source>
</reference>
<comment type="similarity">
    <text evidence="1 7">Belongs to the class-II pyridine nucleotide-disulfide oxidoreductase family.</text>
</comment>
<keyword evidence="2 7" id="KW-0285">Flavoprotein</keyword>
<dbReference type="GO" id="GO:0004791">
    <property type="term" value="F:thioredoxin-disulfide reductase (NADPH) activity"/>
    <property type="evidence" value="ECO:0007669"/>
    <property type="project" value="UniProtKB-UniRule"/>
</dbReference>
<dbReference type="PRINTS" id="PR00469">
    <property type="entry name" value="PNDRDTASEII"/>
</dbReference>
<dbReference type="Gene3D" id="3.50.50.60">
    <property type="entry name" value="FAD/NAD(P)-binding domain"/>
    <property type="match status" value="2"/>
</dbReference>